<gene>
    <name evidence="2" type="primary">Acey_s0050.g1998</name>
    <name evidence="2" type="ORF">Y032_0050g1998</name>
</gene>
<feature type="compositionally biased region" description="Basic and acidic residues" evidence="1">
    <location>
        <begin position="20"/>
        <end position="29"/>
    </location>
</feature>
<organism evidence="2 3">
    <name type="scientific">Ancylostoma ceylanicum</name>
    <dbReference type="NCBI Taxonomy" id="53326"/>
    <lineage>
        <taxon>Eukaryota</taxon>
        <taxon>Metazoa</taxon>
        <taxon>Ecdysozoa</taxon>
        <taxon>Nematoda</taxon>
        <taxon>Chromadorea</taxon>
        <taxon>Rhabditida</taxon>
        <taxon>Rhabditina</taxon>
        <taxon>Rhabditomorpha</taxon>
        <taxon>Strongyloidea</taxon>
        <taxon>Ancylostomatidae</taxon>
        <taxon>Ancylostomatinae</taxon>
        <taxon>Ancylostoma</taxon>
    </lineage>
</organism>
<evidence type="ECO:0000313" key="2">
    <source>
        <dbReference type="EMBL" id="EYC11603.1"/>
    </source>
</evidence>
<comment type="caution">
    <text evidence="2">The sequence shown here is derived from an EMBL/GenBank/DDBJ whole genome shotgun (WGS) entry which is preliminary data.</text>
</comment>
<name>A0A016UAL0_9BILA</name>
<dbReference type="AlphaFoldDB" id="A0A016UAL0"/>
<protein>
    <submittedName>
        <fullName evidence="2">Uncharacterized protein</fullName>
    </submittedName>
</protein>
<sequence>MTTLDRRWTSFDPGSNTRNHYGDGGEKNEGAVGVHPRNRLNLGFYVELTIPQTYRRRQSRLPLPRTDAPQHPCGAGETTLEGVGRYTWKGRRGRNLRSANWME</sequence>
<feature type="region of interest" description="Disordered" evidence="1">
    <location>
        <begin position="1"/>
        <end position="34"/>
    </location>
</feature>
<feature type="region of interest" description="Disordered" evidence="1">
    <location>
        <begin position="57"/>
        <end position="79"/>
    </location>
</feature>
<evidence type="ECO:0000256" key="1">
    <source>
        <dbReference type="SAM" id="MobiDB-lite"/>
    </source>
</evidence>
<reference evidence="3" key="1">
    <citation type="journal article" date="2015" name="Nat. Genet.">
        <title>The genome and transcriptome of the zoonotic hookworm Ancylostoma ceylanicum identify infection-specific gene families.</title>
        <authorList>
            <person name="Schwarz E.M."/>
            <person name="Hu Y."/>
            <person name="Antoshechkin I."/>
            <person name="Miller M.M."/>
            <person name="Sternberg P.W."/>
            <person name="Aroian R.V."/>
        </authorList>
    </citation>
    <scope>NUCLEOTIDE SEQUENCE</scope>
    <source>
        <strain evidence="3">HY135</strain>
    </source>
</reference>
<keyword evidence="3" id="KW-1185">Reference proteome</keyword>
<evidence type="ECO:0000313" key="3">
    <source>
        <dbReference type="Proteomes" id="UP000024635"/>
    </source>
</evidence>
<dbReference type="EMBL" id="JARK01001386">
    <property type="protein sequence ID" value="EYC11603.1"/>
    <property type="molecule type" value="Genomic_DNA"/>
</dbReference>
<dbReference type="Proteomes" id="UP000024635">
    <property type="component" value="Unassembled WGS sequence"/>
</dbReference>
<accession>A0A016UAL0</accession>
<proteinExistence type="predicted"/>